<evidence type="ECO:0000256" key="3">
    <source>
        <dbReference type="ARBA" id="ARBA00022884"/>
    </source>
</evidence>
<dbReference type="GeneID" id="111433100"/>
<name>A0A6J1EGB2_CUCMO</name>
<keyword evidence="2" id="KW-0810">Translation regulation</keyword>
<dbReference type="Gene3D" id="1.25.10.10">
    <property type="entry name" value="Leucine-rich Repeat Variant"/>
    <property type="match status" value="1"/>
</dbReference>
<evidence type="ECO:0000256" key="5">
    <source>
        <dbReference type="PROSITE-ProRule" id="PRU00317"/>
    </source>
</evidence>
<evidence type="ECO:0000256" key="4">
    <source>
        <dbReference type="ARBA" id="ARBA00058490"/>
    </source>
</evidence>
<dbReference type="Pfam" id="PF00806">
    <property type="entry name" value="PUF"/>
    <property type="match status" value="8"/>
</dbReference>
<gene>
    <name evidence="8 9" type="primary">LOC111433100</name>
</gene>
<dbReference type="Proteomes" id="UP000504609">
    <property type="component" value="Unplaced"/>
</dbReference>
<dbReference type="SUPFAM" id="SSF48371">
    <property type="entry name" value="ARM repeat"/>
    <property type="match status" value="1"/>
</dbReference>
<evidence type="ECO:0000313" key="7">
    <source>
        <dbReference type="Proteomes" id="UP000504609"/>
    </source>
</evidence>
<dbReference type="RefSeq" id="XP_022925813.1">
    <property type="nucleotide sequence ID" value="XM_023070045.1"/>
</dbReference>
<dbReference type="GO" id="GO:0003729">
    <property type="term" value="F:mRNA binding"/>
    <property type="evidence" value="ECO:0007669"/>
    <property type="project" value="TreeGrafter"/>
</dbReference>
<evidence type="ECO:0000259" key="6">
    <source>
        <dbReference type="PROSITE" id="PS50303"/>
    </source>
</evidence>
<reference evidence="8 9" key="1">
    <citation type="submission" date="2025-04" db="UniProtKB">
        <authorList>
            <consortium name="RefSeq"/>
        </authorList>
    </citation>
    <scope>IDENTIFICATION</scope>
    <source>
        <tissue evidence="8 9">Young leaves</tissue>
    </source>
</reference>
<dbReference type="PANTHER" id="PTHR12537:SF147">
    <property type="entry name" value="PUMILIO HOMOLOG 12"/>
    <property type="match status" value="1"/>
</dbReference>
<proteinExistence type="predicted"/>
<feature type="repeat" description="Pumilio" evidence="5">
    <location>
        <begin position="457"/>
        <end position="492"/>
    </location>
</feature>
<dbReference type="InterPro" id="IPR011989">
    <property type="entry name" value="ARM-like"/>
</dbReference>
<accession>A0A6J1EGB2</accession>
<keyword evidence="7" id="KW-1185">Reference proteome</keyword>
<dbReference type="RefSeq" id="XP_022925804.1">
    <property type="nucleotide sequence ID" value="XM_023070036.1"/>
</dbReference>
<dbReference type="PROSITE" id="PS50302">
    <property type="entry name" value="PUM"/>
    <property type="match status" value="6"/>
</dbReference>
<evidence type="ECO:0000313" key="9">
    <source>
        <dbReference type="RefSeq" id="XP_022925813.1"/>
    </source>
</evidence>
<evidence type="ECO:0000256" key="2">
    <source>
        <dbReference type="ARBA" id="ARBA00022845"/>
    </source>
</evidence>
<dbReference type="InterPro" id="IPR033712">
    <property type="entry name" value="Pumilio_RNA-bd"/>
</dbReference>
<dbReference type="KEGG" id="cmos:111433100"/>
<protein>
    <submittedName>
        <fullName evidence="8 9">Pumilio homolog 12-like</fullName>
    </submittedName>
</protein>
<dbReference type="GO" id="GO:0006417">
    <property type="term" value="P:regulation of translation"/>
    <property type="evidence" value="ECO:0007669"/>
    <property type="project" value="UniProtKB-KW"/>
</dbReference>
<keyword evidence="1" id="KW-0677">Repeat</keyword>
<sequence length="740" mass="84272">MEDMGSELEIEDLARLIGDEIPNVASGNAHAEEKGLFSIPVGPYEETSIRNFHGNGNLMDGNISMSTLQQSSMDQMLTRKDTMPGDQSLALAFEKLNFGDEAKGRTWKSLQGHAIRLEDHYSDNLIKQLVNMDTSAFGALDSSNHLINGVHDPHVIRLGHQNSPSRHIPDQYKKWQAGQLQPLETSSPAMPLTYEVANVSAQNLQFPITSQRQQIIHNGQSHVQYIHPQQINHQQMGWNYTEEEQLYRMHEQYPYPQHLYIQQRWLPNQSHENHSSRISCQSGKQKYYEVPIARHLEQLNREPSWEACAFHSVSKQLNPAFSTRYMDTVQGMEKVSFPKKILARNTRLNAVDAMRFMSIGADKSANHVDRSRIVCSNSYVRHNNFAPATERIFRNELSSSALYLESANLKLVPERFNSVDEVRGKIFLMAKDQHGCRFLQRKFMEGTDEDIEKIFNEIIDHVVDLMVDPFGNYLVQKLLEVCNEDQRMKFLRRITQNHGEIILVSCDMHGTRAVQKVIETLKTQEQVFMIVSSLKSGMVTLMKNVNGNHVAQHCLDYLMPSSEVLFDAVRNSCVDLATDRHGCCVLQKYLTCSNSVLRDNLISEIAHNALVISQDQYGNYVVQFILRLKRRWYTEAIVKQLEGSFGDLAMQKYSSNVVEKCLESARECGDISKIVLELINDLRFDKIMQDPYGNYAIQTALGSTKGALHTKLVEAIKLHAPVLRTSPYGKKVLVVLGKSN</sequence>
<comment type="function">
    <text evidence="4">Sequence-specific RNA-binding protein that regulates translation and mRNA stability by binding the 3'-UTR of target mRNAs.</text>
</comment>
<dbReference type="FunFam" id="1.25.10.10:FF:000237">
    <property type="entry name" value="Pumilio homolog 9"/>
    <property type="match status" value="1"/>
</dbReference>
<feature type="repeat" description="Pumilio" evidence="5">
    <location>
        <begin position="604"/>
        <end position="639"/>
    </location>
</feature>
<dbReference type="InterPro" id="IPR016024">
    <property type="entry name" value="ARM-type_fold"/>
</dbReference>
<dbReference type="GO" id="GO:0005737">
    <property type="term" value="C:cytoplasm"/>
    <property type="evidence" value="ECO:0007669"/>
    <property type="project" value="TreeGrafter"/>
</dbReference>
<evidence type="ECO:0000313" key="8">
    <source>
        <dbReference type="RefSeq" id="XP_022925804.1"/>
    </source>
</evidence>
<keyword evidence="3" id="KW-0694">RNA-binding</keyword>
<dbReference type="InterPro" id="IPR033133">
    <property type="entry name" value="PUM-HD"/>
</dbReference>
<dbReference type="AlphaFoldDB" id="A0A6J1EGB2"/>
<feature type="repeat" description="Pumilio" evidence="5">
    <location>
        <begin position="640"/>
        <end position="677"/>
    </location>
</feature>
<organism evidence="7 9">
    <name type="scientific">Cucurbita moschata</name>
    <name type="common">Winter crookneck squash</name>
    <name type="synonym">Cucurbita pepo var. moschata</name>
    <dbReference type="NCBI Taxonomy" id="3662"/>
    <lineage>
        <taxon>Eukaryota</taxon>
        <taxon>Viridiplantae</taxon>
        <taxon>Streptophyta</taxon>
        <taxon>Embryophyta</taxon>
        <taxon>Tracheophyta</taxon>
        <taxon>Spermatophyta</taxon>
        <taxon>Magnoliopsida</taxon>
        <taxon>eudicotyledons</taxon>
        <taxon>Gunneridae</taxon>
        <taxon>Pentapetalae</taxon>
        <taxon>rosids</taxon>
        <taxon>fabids</taxon>
        <taxon>Cucurbitales</taxon>
        <taxon>Cucurbitaceae</taxon>
        <taxon>Cucurbiteae</taxon>
        <taxon>Cucurbita</taxon>
    </lineage>
</organism>
<feature type="domain" description="PUM-HD" evidence="6">
    <location>
        <begin position="398"/>
        <end position="740"/>
    </location>
</feature>
<feature type="repeat" description="Pumilio" evidence="5">
    <location>
        <begin position="421"/>
        <end position="456"/>
    </location>
</feature>
<dbReference type="CDD" id="cd07920">
    <property type="entry name" value="Pumilio"/>
    <property type="match status" value="1"/>
</dbReference>
<dbReference type="SMART" id="SM00025">
    <property type="entry name" value="Pumilio"/>
    <property type="match status" value="8"/>
</dbReference>
<feature type="repeat" description="Pumilio" evidence="5">
    <location>
        <begin position="568"/>
        <end position="603"/>
    </location>
</feature>
<dbReference type="PANTHER" id="PTHR12537">
    <property type="entry name" value="RNA BINDING PROTEIN PUMILIO-RELATED"/>
    <property type="match status" value="1"/>
</dbReference>
<feature type="repeat" description="Pumilio" evidence="5">
    <location>
        <begin position="493"/>
        <end position="532"/>
    </location>
</feature>
<evidence type="ECO:0000256" key="1">
    <source>
        <dbReference type="ARBA" id="ARBA00022737"/>
    </source>
</evidence>
<dbReference type="PROSITE" id="PS50303">
    <property type="entry name" value="PUM_HD"/>
    <property type="match status" value="1"/>
</dbReference>
<dbReference type="InterPro" id="IPR001313">
    <property type="entry name" value="Pumilio_RNA-bd_rpt"/>
</dbReference>